<feature type="transmembrane region" description="Helical" evidence="8">
    <location>
        <begin position="234"/>
        <end position="255"/>
    </location>
</feature>
<evidence type="ECO:0000256" key="2">
    <source>
        <dbReference type="ARBA" id="ARBA00007783"/>
    </source>
</evidence>
<evidence type="ECO:0000313" key="10">
    <source>
        <dbReference type="EMBL" id="MBO8473289.1"/>
    </source>
</evidence>
<evidence type="ECO:0000256" key="1">
    <source>
        <dbReference type="ARBA" id="ARBA00004651"/>
    </source>
</evidence>
<dbReference type="InterPro" id="IPR047817">
    <property type="entry name" value="ABC2_TM_bact-type"/>
</dbReference>
<dbReference type="InterPro" id="IPR013525">
    <property type="entry name" value="ABC2_TM"/>
</dbReference>
<comment type="similarity">
    <text evidence="2">Belongs to the ABC-2 integral membrane protein family.</text>
</comment>
<keyword evidence="4" id="KW-1003">Cell membrane</keyword>
<protein>
    <submittedName>
        <fullName evidence="10">ABC transporter permease</fullName>
    </submittedName>
</protein>
<feature type="transmembrane region" description="Helical" evidence="8">
    <location>
        <begin position="296"/>
        <end position="315"/>
    </location>
</feature>
<feature type="transmembrane region" description="Helical" evidence="8">
    <location>
        <begin position="20"/>
        <end position="39"/>
    </location>
</feature>
<comment type="caution">
    <text evidence="10">The sequence shown here is derived from an EMBL/GenBank/DDBJ whole genome shotgun (WGS) entry which is preliminary data.</text>
</comment>
<keyword evidence="7 8" id="KW-0472">Membrane</keyword>
<evidence type="ECO:0000256" key="4">
    <source>
        <dbReference type="ARBA" id="ARBA00022475"/>
    </source>
</evidence>
<dbReference type="EMBL" id="JADIMA010000066">
    <property type="protein sequence ID" value="MBO8473289.1"/>
    <property type="molecule type" value="Genomic_DNA"/>
</dbReference>
<dbReference type="PANTHER" id="PTHR30294:SF29">
    <property type="entry name" value="MULTIDRUG ABC TRANSPORTER PERMEASE YBHS-RELATED"/>
    <property type="match status" value="1"/>
</dbReference>
<accession>A0A9D9IKQ3</accession>
<dbReference type="InterPro" id="IPR051449">
    <property type="entry name" value="ABC-2_transporter_component"/>
</dbReference>
<dbReference type="GO" id="GO:0140359">
    <property type="term" value="F:ABC-type transporter activity"/>
    <property type="evidence" value="ECO:0007669"/>
    <property type="project" value="InterPro"/>
</dbReference>
<proteinExistence type="inferred from homology"/>
<evidence type="ECO:0000313" key="11">
    <source>
        <dbReference type="Proteomes" id="UP000823604"/>
    </source>
</evidence>
<feature type="transmembrane region" description="Helical" evidence="8">
    <location>
        <begin position="183"/>
        <end position="207"/>
    </location>
</feature>
<gene>
    <name evidence="10" type="ORF">IAB81_06625</name>
</gene>
<comment type="subcellular location">
    <subcellularLocation>
        <location evidence="1">Cell membrane</location>
        <topology evidence="1">Multi-pass membrane protein</topology>
    </subcellularLocation>
</comment>
<evidence type="ECO:0000256" key="8">
    <source>
        <dbReference type="SAM" id="Phobius"/>
    </source>
</evidence>
<feature type="transmembrane region" description="Helical" evidence="8">
    <location>
        <begin position="261"/>
        <end position="284"/>
    </location>
</feature>
<feature type="transmembrane region" description="Helical" evidence="8">
    <location>
        <begin position="355"/>
        <end position="373"/>
    </location>
</feature>
<evidence type="ECO:0000256" key="5">
    <source>
        <dbReference type="ARBA" id="ARBA00022692"/>
    </source>
</evidence>
<evidence type="ECO:0000256" key="7">
    <source>
        <dbReference type="ARBA" id="ARBA00023136"/>
    </source>
</evidence>
<organism evidence="10 11">
    <name type="scientific">Candidatus Merdivivens pullicola</name>
    <dbReference type="NCBI Taxonomy" id="2840872"/>
    <lineage>
        <taxon>Bacteria</taxon>
        <taxon>Pseudomonadati</taxon>
        <taxon>Bacteroidota</taxon>
        <taxon>Bacteroidia</taxon>
        <taxon>Bacteroidales</taxon>
        <taxon>Muribaculaceae</taxon>
        <taxon>Muribaculaceae incertae sedis</taxon>
        <taxon>Candidatus Merdivivens</taxon>
    </lineage>
</organism>
<keyword evidence="5 8" id="KW-0812">Transmembrane</keyword>
<sequence>MALGFLLAKEFKQFIRTPIFVGLTLVFPAAIMLVIPWIVRMDIKNISVVVVDNDRSAASSDFIGAVGSSGYFIMDGLVPDYDEALQQVELSLTDAVIVIPDGFEKGLLFNGGAPVQVSINAVNETRGTLGASYLGAICAAFSEDFYALRGIAAGGEDVHAAGMRPSVEVSVQNRYNPMMDYKWFMIPGLFVIIIVMLCGFLPALNIVGEKEKGTIEQINITPVSKPVFILSKMIPYWIMGVGVLAVSMVLAYVIYGLAPLGSLLVIAAFSVIFIFSVSAFGLVVSNYSNNTQQAMFVMFFFILVFLLMSGLLTPIESMPGWIQAITYVNPLRYYIEVMRGVYLKGASFMDLLPQFWALMAFAVALGSWAVVSYKKQS</sequence>
<dbReference type="AlphaFoldDB" id="A0A9D9IKQ3"/>
<dbReference type="PROSITE" id="PS51012">
    <property type="entry name" value="ABC_TM2"/>
    <property type="match status" value="1"/>
</dbReference>
<evidence type="ECO:0000256" key="6">
    <source>
        <dbReference type="ARBA" id="ARBA00022989"/>
    </source>
</evidence>
<dbReference type="PANTHER" id="PTHR30294">
    <property type="entry name" value="MEMBRANE COMPONENT OF ABC TRANSPORTER YHHJ-RELATED"/>
    <property type="match status" value="1"/>
</dbReference>
<dbReference type="GO" id="GO:0005886">
    <property type="term" value="C:plasma membrane"/>
    <property type="evidence" value="ECO:0007669"/>
    <property type="project" value="UniProtKB-SubCell"/>
</dbReference>
<keyword evidence="6 8" id="KW-1133">Transmembrane helix</keyword>
<dbReference type="Pfam" id="PF12698">
    <property type="entry name" value="ABC2_membrane_3"/>
    <property type="match status" value="1"/>
</dbReference>
<reference evidence="10" key="2">
    <citation type="journal article" date="2021" name="PeerJ">
        <title>Extensive microbial diversity within the chicken gut microbiome revealed by metagenomics and culture.</title>
        <authorList>
            <person name="Gilroy R."/>
            <person name="Ravi A."/>
            <person name="Getino M."/>
            <person name="Pursley I."/>
            <person name="Horton D.L."/>
            <person name="Alikhan N.F."/>
            <person name="Baker D."/>
            <person name="Gharbi K."/>
            <person name="Hall N."/>
            <person name="Watson M."/>
            <person name="Adriaenssens E.M."/>
            <person name="Foster-Nyarko E."/>
            <person name="Jarju S."/>
            <person name="Secka A."/>
            <person name="Antonio M."/>
            <person name="Oren A."/>
            <person name="Chaudhuri R.R."/>
            <person name="La Ragione R."/>
            <person name="Hildebrand F."/>
            <person name="Pallen M.J."/>
        </authorList>
    </citation>
    <scope>NUCLEOTIDE SEQUENCE</scope>
    <source>
        <strain evidence="10">B1-8020</strain>
    </source>
</reference>
<keyword evidence="3" id="KW-0813">Transport</keyword>
<evidence type="ECO:0000256" key="3">
    <source>
        <dbReference type="ARBA" id="ARBA00022448"/>
    </source>
</evidence>
<feature type="domain" description="ABC transmembrane type-2" evidence="9">
    <location>
        <begin position="151"/>
        <end position="376"/>
    </location>
</feature>
<dbReference type="Proteomes" id="UP000823604">
    <property type="component" value="Unassembled WGS sequence"/>
</dbReference>
<dbReference type="Gene3D" id="3.40.1710.10">
    <property type="entry name" value="abc type-2 transporter like domain"/>
    <property type="match status" value="1"/>
</dbReference>
<reference evidence="10" key="1">
    <citation type="submission" date="2020-10" db="EMBL/GenBank/DDBJ databases">
        <authorList>
            <person name="Gilroy R."/>
        </authorList>
    </citation>
    <scope>NUCLEOTIDE SEQUENCE</scope>
    <source>
        <strain evidence="10">B1-8020</strain>
    </source>
</reference>
<name>A0A9D9IKQ3_9BACT</name>
<evidence type="ECO:0000259" key="9">
    <source>
        <dbReference type="PROSITE" id="PS51012"/>
    </source>
</evidence>